<dbReference type="NCBIfam" id="NF033085">
    <property type="entry name" value="bla_class_C"/>
    <property type="match status" value="1"/>
</dbReference>
<dbReference type="PANTHER" id="PTHR46825:SF8">
    <property type="entry name" value="BETA-LACTAMASE-RELATED"/>
    <property type="match status" value="1"/>
</dbReference>
<feature type="chain" id="PRO_5047449260" evidence="1">
    <location>
        <begin position="21"/>
        <end position="386"/>
    </location>
</feature>
<evidence type="ECO:0000313" key="4">
    <source>
        <dbReference type="Proteomes" id="UP001198571"/>
    </source>
</evidence>
<dbReference type="InterPro" id="IPR050491">
    <property type="entry name" value="AmpC-like"/>
</dbReference>
<dbReference type="PANTHER" id="PTHR46825">
    <property type="entry name" value="D-ALANYL-D-ALANINE-CARBOXYPEPTIDASE/ENDOPEPTIDASE AMPH"/>
    <property type="match status" value="1"/>
</dbReference>
<proteinExistence type="predicted"/>
<dbReference type="InterPro" id="IPR058136">
    <property type="entry name" value="AmpC"/>
</dbReference>
<reference evidence="3 4" key="1">
    <citation type="submission" date="2020-07" db="EMBL/GenBank/DDBJ databases">
        <title>Pseudogemmobacter sp. nov., isolated from poultry manure in Taiwan.</title>
        <authorList>
            <person name="Lin S.-Y."/>
            <person name="Tang Y.-S."/>
            <person name="Young C.-C."/>
        </authorList>
    </citation>
    <scope>NUCLEOTIDE SEQUENCE [LARGE SCALE GENOMIC DNA]</scope>
    <source>
        <strain evidence="3 4">CC-YST710</strain>
    </source>
</reference>
<evidence type="ECO:0000259" key="2">
    <source>
        <dbReference type="Pfam" id="PF00144"/>
    </source>
</evidence>
<sequence length="386" mass="40976">MLSIRTLSLMTLILAAPASAGGLTERQFQQISEDVFGPVIETYDIPGIAIGLTLSGEQYFFTQGLADRKAAVAVDQDTLFELGSNSKLFSAALAALAEQKGLLSLHDPVAKSLPELAGAAFDQITLADLAAHATGTLPLQVPGDITDTPALMAYLAQWRPGVDPTAFRSYSNVSIGLLGLIVGEKFGSSYERAVETGLFPALGLKNTYVTVPDAAMAHYAYGYARGDNSAIRVSPGMLDSEAYGIKSSIADMTRFLDAHLGNLRLEKDLTAALARTRVSEYDTAHYAQAMIWEGYDWPVTTAQLEAGNATEMAMQPQPLTRHAQEALDGAVFLNKTGATNGFGSYLAMIPSEQIGVVVLANRNYPNPVRAAATLQLITAILSAAAP</sequence>
<name>A0ABS8CK89_9RHOB</name>
<dbReference type="SUPFAM" id="SSF56601">
    <property type="entry name" value="beta-lactamase/transpeptidase-like"/>
    <property type="match status" value="1"/>
</dbReference>
<evidence type="ECO:0000313" key="3">
    <source>
        <dbReference type="EMBL" id="MCB5409809.1"/>
    </source>
</evidence>
<feature type="signal peptide" evidence="1">
    <location>
        <begin position="1"/>
        <end position="20"/>
    </location>
</feature>
<dbReference type="Pfam" id="PF00144">
    <property type="entry name" value="Beta-lactamase"/>
    <property type="match status" value="1"/>
</dbReference>
<dbReference type="EMBL" id="JACDXX010000005">
    <property type="protein sequence ID" value="MCB5409809.1"/>
    <property type="molecule type" value="Genomic_DNA"/>
</dbReference>
<feature type="domain" description="Beta-lactamase-related" evidence="2">
    <location>
        <begin position="36"/>
        <end position="373"/>
    </location>
</feature>
<comment type="caution">
    <text evidence="3">The sequence shown here is derived from an EMBL/GenBank/DDBJ whole genome shotgun (WGS) entry which is preliminary data.</text>
</comment>
<keyword evidence="4" id="KW-1185">Reference proteome</keyword>
<gene>
    <name evidence="3" type="ORF">H0485_07325</name>
</gene>
<dbReference type="Proteomes" id="UP001198571">
    <property type="component" value="Unassembled WGS sequence"/>
</dbReference>
<dbReference type="InterPro" id="IPR012338">
    <property type="entry name" value="Beta-lactam/transpept-like"/>
</dbReference>
<protein>
    <submittedName>
        <fullName evidence="3">Beta-lactamase</fullName>
    </submittedName>
</protein>
<dbReference type="Gene3D" id="3.40.710.10">
    <property type="entry name" value="DD-peptidase/beta-lactamase superfamily"/>
    <property type="match status" value="1"/>
</dbReference>
<accession>A0ABS8CK89</accession>
<keyword evidence="1" id="KW-0732">Signal</keyword>
<evidence type="ECO:0000256" key="1">
    <source>
        <dbReference type="SAM" id="SignalP"/>
    </source>
</evidence>
<organism evidence="3 4">
    <name type="scientific">Pseudogemmobacter faecipullorum</name>
    <dbReference type="NCBI Taxonomy" id="2755041"/>
    <lineage>
        <taxon>Bacteria</taxon>
        <taxon>Pseudomonadati</taxon>
        <taxon>Pseudomonadota</taxon>
        <taxon>Alphaproteobacteria</taxon>
        <taxon>Rhodobacterales</taxon>
        <taxon>Paracoccaceae</taxon>
        <taxon>Pseudogemmobacter</taxon>
    </lineage>
</organism>
<dbReference type="InterPro" id="IPR001466">
    <property type="entry name" value="Beta-lactam-related"/>
</dbReference>